<dbReference type="SUPFAM" id="SSF103473">
    <property type="entry name" value="MFS general substrate transporter"/>
    <property type="match status" value="1"/>
</dbReference>
<evidence type="ECO:0000256" key="5">
    <source>
        <dbReference type="SAM" id="Phobius"/>
    </source>
</evidence>
<feature type="transmembrane region" description="Helical" evidence="5">
    <location>
        <begin position="139"/>
        <end position="161"/>
    </location>
</feature>
<sequence>MSEPMQGANRPWKTAILAGMASYLDAAALVTSGIAIGGSYAGALGLSAGTIGALLGVQTLMFAAGALVGGRLGDRFGRRMVFSLSLVLYAVGVALLLIAAAPVLLYAGVVAVGFAIGADLPVSLALINEEAPPGKKGKLVVFSNMLWLAGIVAVVVLSSIVGSWGVLGGRIMFAHLLAVSVIVLLLRMTLRESAEWATARRVADEGSVAAERIHFSRVGQLFRPPVLFAVVATGLYYATWNLGASTLGSFGTYLWTTLTGGGVAQFSQLTLLGLPVGFVAGLIFMRAIDRPSRHGWFVAGSVLILVAWALPALFGPSRFTLVAVLLVSGLGNAFAGESIYKVWSQELVPTLLRSTSSGVTMAFTRVIAGLAAFGTPALAAANPRLLFWLLFGFTLLATVIGLFWVPRLPKATDLERVPVDVPHDTPKAAA</sequence>
<reference evidence="8" key="1">
    <citation type="submission" date="2017-07" db="EMBL/GenBank/DDBJ databases">
        <title>Comparative genome mining reveals phylogenetic distribution patterns of secondary metabolites in Amycolatopsis.</title>
        <authorList>
            <person name="Adamek M."/>
            <person name="Alanjary M."/>
            <person name="Sales-Ortells H."/>
            <person name="Goodfellow M."/>
            <person name="Bull A.T."/>
            <person name="Kalinowski J."/>
            <person name="Ziemert N."/>
        </authorList>
    </citation>
    <scope>NUCLEOTIDE SEQUENCE [LARGE SCALE GENOMIC DNA]</scope>
    <source>
        <strain evidence="8">H5</strain>
    </source>
</reference>
<evidence type="ECO:0000313" key="7">
    <source>
        <dbReference type="EMBL" id="OXM60976.1"/>
    </source>
</evidence>
<dbReference type="OrthoDB" id="3252866at2"/>
<comment type="caution">
    <text evidence="7">The sequence shown here is derived from an EMBL/GenBank/DDBJ whole genome shotgun (WGS) entry which is preliminary data.</text>
</comment>
<evidence type="ECO:0000256" key="3">
    <source>
        <dbReference type="ARBA" id="ARBA00022989"/>
    </source>
</evidence>
<feature type="domain" description="Major facilitator superfamily (MFS) profile" evidence="6">
    <location>
        <begin position="11"/>
        <end position="409"/>
    </location>
</feature>
<feature type="transmembrane region" description="Helical" evidence="5">
    <location>
        <begin position="167"/>
        <end position="186"/>
    </location>
</feature>
<evidence type="ECO:0000256" key="4">
    <source>
        <dbReference type="ARBA" id="ARBA00023136"/>
    </source>
</evidence>
<dbReference type="PANTHER" id="PTHR23508">
    <property type="entry name" value="CARBOXYLIC ACID TRANSPORTER PROTEIN HOMOLOG"/>
    <property type="match status" value="1"/>
</dbReference>
<dbReference type="Proteomes" id="UP000215199">
    <property type="component" value="Unassembled WGS sequence"/>
</dbReference>
<feature type="transmembrane region" description="Helical" evidence="5">
    <location>
        <begin position="385"/>
        <end position="405"/>
    </location>
</feature>
<dbReference type="AlphaFoldDB" id="A0A229SQ12"/>
<keyword evidence="8" id="KW-1185">Reference proteome</keyword>
<evidence type="ECO:0000256" key="2">
    <source>
        <dbReference type="ARBA" id="ARBA00022692"/>
    </source>
</evidence>
<dbReference type="PROSITE" id="PS50850">
    <property type="entry name" value="MFS"/>
    <property type="match status" value="1"/>
</dbReference>
<accession>A0A229SQ12</accession>
<organism evidence="7 8">
    <name type="scientific">Amycolatopsis vastitatis</name>
    <dbReference type="NCBI Taxonomy" id="1905142"/>
    <lineage>
        <taxon>Bacteria</taxon>
        <taxon>Bacillati</taxon>
        <taxon>Actinomycetota</taxon>
        <taxon>Actinomycetes</taxon>
        <taxon>Pseudonocardiales</taxon>
        <taxon>Pseudonocardiaceae</taxon>
        <taxon>Amycolatopsis</taxon>
    </lineage>
</organism>
<keyword evidence="3 5" id="KW-1133">Transmembrane helix</keyword>
<evidence type="ECO:0000256" key="1">
    <source>
        <dbReference type="ARBA" id="ARBA00004651"/>
    </source>
</evidence>
<dbReference type="Gene3D" id="1.20.1250.20">
    <property type="entry name" value="MFS general substrate transporter like domains"/>
    <property type="match status" value="2"/>
</dbReference>
<gene>
    <name evidence="7" type="ORF">CF165_39995</name>
</gene>
<feature type="transmembrane region" description="Helical" evidence="5">
    <location>
        <begin position="221"/>
        <end position="243"/>
    </location>
</feature>
<feature type="transmembrane region" description="Helical" evidence="5">
    <location>
        <begin position="361"/>
        <end position="379"/>
    </location>
</feature>
<protein>
    <submittedName>
        <fullName evidence="7">MFS transporter</fullName>
    </submittedName>
</protein>
<feature type="transmembrane region" description="Helical" evidence="5">
    <location>
        <begin position="296"/>
        <end position="314"/>
    </location>
</feature>
<dbReference type="PANTHER" id="PTHR23508:SF10">
    <property type="entry name" value="CARBOXYLIC ACID TRANSPORTER PROTEIN HOMOLOG"/>
    <property type="match status" value="1"/>
</dbReference>
<dbReference type="RefSeq" id="WP_093952793.1">
    <property type="nucleotide sequence ID" value="NZ_NMUL01000051.1"/>
</dbReference>
<feature type="transmembrane region" description="Helical" evidence="5">
    <location>
        <begin position="105"/>
        <end position="127"/>
    </location>
</feature>
<dbReference type="InterPro" id="IPR036259">
    <property type="entry name" value="MFS_trans_sf"/>
</dbReference>
<dbReference type="GO" id="GO:0046943">
    <property type="term" value="F:carboxylic acid transmembrane transporter activity"/>
    <property type="evidence" value="ECO:0007669"/>
    <property type="project" value="TreeGrafter"/>
</dbReference>
<comment type="subcellular location">
    <subcellularLocation>
        <location evidence="1">Cell membrane</location>
        <topology evidence="1">Multi-pass membrane protein</topology>
    </subcellularLocation>
</comment>
<evidence type="ECO:0000259" key="6">
    <source>
        <dbReference type="PROSITE" id="PS50850"/>
    </source>
</evidence>
<dbReference type="EMBL" id="NMUL01000051">
    <property type="protein sequence ID" value="OXM60976.1"/>
    <property type="molecule type" value="Genomic_DNA"/>
</dbReference>
<proteinExistence type="predicted"/>
<evidence type="ECO:0000313" key="8">
    <source>
        <dbReference type="Proteomes" id="UP000215199"/>
    </source>
</evidence>
<feature type="transmembrane region" description="Helical" evidence="5">
    <location>
        <begin position="263"/>
        <end position="284"/>
    </location>
</feature>
<feature type="transmembrane region" description="Helical" evidence="5">
    <location>
        <begin position="43"/>
        <end position="68"/>
    </location>
</feature>
<feature type="transmembrane region" description="Helical" evidence="5">
    <location>
        <begin position="12"/>
        <end position="37"/>
    </location>
</feature>
<dbReference type="Pfam" id="PF07690">
    <property type="entry name" value="MFS_1"/>
    <property type="match status" value="1"/>
</dbReference>
<keyword evidence="4 5" id="KW-0472">Membrane</keyword>
<dbReference type="InterPro" id="IPR011701">
    <property type="entry name" value="MFS"/>
</dbReference>
<name>A0A229SQ12_9PSEU</name>
<keyword evidence="2 5" id="KW-0812">Transmembrane</keyword>
<feature type="transmembrane region" description="Helical" evidence="5">
    <location>
        <begin position="80"/>
        <end position="99"/>
    </location>
</feature>
<dbReference type="InterPro" id="IPR020846">
    <property type="entry name" value="MFS_dom"/>
</dbReference>
<dbReference type="GO" id="GO:0005886">
    <property type="term" value="C:plasma membrane"/>
    <property type="evidence" value="ECO:0007669"/>
    <property type="project" value="UniProtKB-SubCell"/>
</dbReference>
<feature type="transmembrane region" description="Helical" evidence="5">
    <location>
        <begin position="320"/>
        <end position="340"/>
    </location>
</feature>